<dbReference type="Proteomes" id="UP000054166">
    <property type="component" value="Unassembled WGS sequence"/>
</dbReference>
<reference evidence="1 2" key="1">
    <citation type="submission" date="2014-04" db="EMBL/GenBank/DDBJ databases">
        <authorList>
            <consortium name="DOE Joint Genome Institute"/>
            <person name="Kuo A."/>
            <person name="Tarkka M."/>
            <person name="Buscot F."/>
            <person name="Kohler A."/>
            <person name="Nagy L.G."/>
            <person name="Floudas D."/>
            <person name="Copeland A."/>
            <person name="Barry K.W."/>
            <person name="Cichocki N."/>
            <person name="Veneault-Fourrey C."/>
            <person name="LaButti K."/>
            <person name="Lindquist E.A."/>
            <person name="Lipzen A."/>
            <person name="Lundell T."/>
            <person name="Morin E."/>
            <person name="Murat C."/>
            <person name="Sun H."/>
            <person name="Tunlid A."/>
            <person name="Henrissat B."/>
            <person name="Grigoriev I.V."/>
            <person name="Hibbett D.S."/>
            <person name="Martin F."/>
            <person name="Nordberg H.P."/>
            <person name="Cantor M.N."/>
            <person name="Hua S.X."/>
        </authorList>
    </citation>
    <scope>NUCLEOTIDE SEQUENCE [LARGE SCALE GENOMIC DNA]</scope>
    <source>
        <strain evidence="1 2">F 1598</strain>
    </source>
</reference>
<evidence type="ECO:0000313" key="2">
    <source>
        <dbReference type="Proteomes" id="UP000054166"/>
    </source>
</evidence>
<accession>A0A0C3FHL8</accession>
<gene>
    <name evidence="1" type="ORF">PILCRDRAFT_823540</name>
</gene>
<dbReference type="AlphaFoldDB" id="A0A0C3FHL8"/>
<evidence type="ECO:0000313" key="1">
    <source>
        <dbReference type="EMBL" id="KIM79291.1"/>
    </source>
</evidence>
<reference evidence="2" key="2">
    <citation type="submission" date="2015-01" db="EMBL/GenBank/DDBJ databases">
        <title>Evolutionary Origins and Diversification of the Mycorrhizal Mutualists.</title>
        <authorList>
            <consortium name="DOE Joint Genome Institute"/>
            <consortium name="Mycorrhizal Genomics Consortium"/>
            <person name="Kohler A."/>
            <person name="Kuo A."/>
            <person name="Nagy L.G."/>
            <person name="Floudas D."/>
            <person name="Copeland A."/>
            <person name="Barry K.W."/>
            <person name="Cichocki N."/>
            <person name="Veneault-Fourrey C."/>
            <person name="LaButti K."/>
            <person name="Lindquist E.A."/>
            <person name="Lipzen A."/>
            <person name="Lundell T."/>
            <person name="Morin E."/>
            <person name="Murat C."/>
            <person name="Riley R."/>
            <person name="Ohm R."/>
            <person name="Sun H."/>
            <person name="Tunlid A."/>
            <person name="Henrissat B."/>
            <person name="Grigoriev I.V."/>
            <person name="Hibbett D.S."/>
            <person name="Martin F."/>
        </authorList>
    </citation>
    <scope>NUCLEOTIDE SEQUENCE [LARGE SCALE GENOMIC DNA]</scope>
    <source>
        <strain evidence="2">F 1598</strain>
    </source>
</reference>
<proteinExistence type="predicted"/>
<dbReference type="HOGENOM" id="CLU_2469897_0_0_1"/>
<keyword evidence="2" id="KW-1185">Reference proteome</keyword>
<organism evidence="1 2">
    <name type="scientific">Piloderma croceum (strain F 1598)</name>
    <dbReference type="NCBI Taxonomy" id="765440"/>
    <lineage>
        <taxon>Eukaryota</taxon>
        <taxon>Fungi</taxon>
        <taxon>Dikarya</taxon>
        <taxon>Basidiomycota</taxon>
        <taxon>Agaricomycotina</taxon>
        <taxon>Agaricomycetes</taxon>
        <taxon>Agaricomycetidae</taxon>
        <taxon>Atheliales</taxon>
        <taxon>Atheliaceae</taxon>
        <taxon>Piloderma</taxon>
    </lineage>
</organism>
<protein>
    <submittedName>
        <fullName evidence="1">Uncharacterized protein</fullName>
    </submittedName>
</protein>
<dbReference type="InParanoid" id="A0A0C3FHL8"/>
<sequence length="88" mass="10100">MNPVSEFRAARFQLGMLIRNHRGDDLIYRHGYGVVKVANSLMHRHRHSDADHCTHSYASFTLLLSSQLSNTSKTRLLTICNHLHWSGI</sequence>
<name>A0A0C3FHL8_PILCF</name>
<dbReference type="EMBL" id="KN833010">
    <property type="protein sequence ID" value="KIM79291.1"/>
    <property type="molecule type" value="Genomic_DNA"/>
</dbReference>